<reference evidence="6" key="1">
    <citation type="journal article" date="2015" name="Genome Announc.">
        <title>Draft Genome Sequences of Anaerolinea thermolimosa IMO-1, Bellilinea caldifistulae GOMI-1, Leptolinea tardivitalis YMTK-2, Levilinea saccharolytica KIBI-1, Longilinea arvoryzae KOME-1, Previously Described as Members of the Class Anaerolineae (Chloroflexi).</title>
        <authorList>
            <person name="Matsuura N."/>
            <person name="Tourlousse M.D."/>
            <person name="Ohashi A."/>
            <person name="Hugenholtz P."/>
            <person name="Sekiguchi Y."/>
        </authorList>
    </citation>
    <scope>NUCLEOTIDE SEQUENCE</scope>
    <source>
        <strain evidence="6">KIBI-1</strain>
    </source>
</reference>
<dbReference type="InterPro" id="IPR003593">
    <property type="entry name" value="AAA+_ATPase"/>
</dbReference>
<dbReference type="EMBL" id="DF967975">
    <property type="protein sequence ID" value="GAP19271.1"/>
    <property type="molecule type" value="Genomic_DNA"/>
</dbReference>
<keyword evidence="3" id="KW-0547">Nucleotide-binding</keyword>
<proteinExistence type="inferred from homology"/>
<evidence type="ECO:0000256" key="4">
    <source>
        <dbReference type="ARBA" id="ARBA00022840"/>
    </source>
</evidence>
<evidence type="ECO:0000256" key="2">
    <source>
        <dbReference type="ARBA" id="ARBA00022448"/>
    </source>
</evidence>
<dbReference type="PANTHER" id="PTHR24220:SF689">
    <property type="entry name" value="LIPOPROTEIN-RELEASING SYSTEM ATP-BINDING PROTEIN LOLD"/>
    <property type="match status" value="1"/>
</dbReference>
<dbReference type="InterPro" id="IPR027417">
    <property type="entry name" value="P-loop_NTPase"/>
</dbReference>
<dbReference type="GO" id="GO:0016887">
    <property type="term" value="F:ATP hydrolysis activity"/>
    <property type="evidence" value="ECO:0007669"/>
    <property type="project" value="InterPro"/>
</dbReference>
<dbReference type="GO" id="GO:0022857">
    <property type="term" value="F:transmembrane transporter activity"/>
    <property type="evidence" value="ECO:0007669"/>
    <property type="project" value="TreeGrafter"/>
</dbReference>
<keyword evidence="2" id="KW-0813">Transport</keyword>
<name>A0A0M8JPM0_9CHLR</name>
<dbReference type="PROSITE" id="PS00211">
    <property type="entry name" value="ABC_TRANSPORTER_1"/>
    <property type="match status" value="1"/>
</dbReference>
<dbReference type="SUPFAM" id="SSF52540">
    <property type="entry name" value="P-loop containing nucleoside triphosphate hydrolases"/>
    <property type="match status" value="1"/>
</dbReference>
<dbReference type="PROSITE" id="PS50893">
    <property type="entry name" value="ABC_TRANSPORTER_2"/>
    <property type="match status" value="1"/>
</dbReference>
<dbReference type="Pfam" id="PF00005">
    <property type="entry name" value="ABC_tran"/>
    <property type="match status" value="1"/>
</dbReference>
<dbReference type="SMART" id="SM00382">
    <property type="entry name" value="AAA"/>
    <property type="match status" value="1"/>
</dbReference>
<evidence type="ECO:0000313" key="6">
    <source>
        <dbReference type="EMBL" id="GAP19271.1"/>
    </source>
</evidence>
<dbReference type="RefSeq" id="WP_236691008.1">
    <property type="nucleotide sequence ID" value="NZ_BBXZ01000171.1"/>
</dbReference>
<dbReference type="GO" id="GO:0005524">
    <property type="term" value="F:ATP binding"/>
    <property type="evidence" value="ECO:0007669"/>
    <property type="project" value="UniProtKB-KW"/>
</dbReference>
<feature type="domain" description="ABC transporter" evidence="5">
    <location>
        <begin position="31"/>
        <end position="254"/>
    </location>
</feature>
<dbReference type="InterPro" id="IPR015854">
    <property type="entry name" value="ABC_transpr_LolD-like"/>
</dbReference>
<evidence type="ECO:0000256" key="1">
    <source>
        <dbReference type="ARBA" id="ARBA00005417"/>
    </source>
</evidence>
<dbReference type="InterPro" id="IPR003439">
    <property type="entry name" value="ABC_transporter-like_ATP-bd"/>
</dbReference>
<dbReference type="InterPro" id="IPR017871">
    <property type="entry name" value="ABC_transporter-like_CS"/>
</dbReference>
<dbReference type="CDD" id="cd03255">
    <property type="entry name" value="ABC_MJ0796_LolCDE_FtsE"/>
    <property type="match status" value="1"/>
</dbReference>
<dbReference type="PANTHER" id="PTHR24220">
    <property type="entry name" value="IMPORT ATP-BINDING PROTEIN"/>
    <property type="match status" value="1"/>
</dbReference>
<dbReference type="InterPro" id="IPR017911">
    <property type="entry name" value="MacB-like_ATP-bd"/>
</dbReference>
<evidence type="ECO:0000256" key="3">
    <source>
        <dbReference type="ARBA" id="ARBA00022741"/>
    </source>
</evidence>
<dbReference type="GO" id="GO:0005886">
    <property type="term" value="C:plasma membrane"/>
    <property type="evidence" value="ECO:0007669"/>
    <property type="project" value="TreeGrafter"/>
</dbReference>
<evidence type="ECO:0000259" key="5">
    <source>
        <dbReference type="PROSITE" id="PS50893"/>
    </source>
</evidence>
<accession>A0A0M8JPM0</accession>
<organism evidence="6">
    <name type="scientific">Levilinea saccharolytica</name>
    <dbReference type="NCBI Taxonomy" id="229921"/>
    <lineage>
        <taxon>Bacteria</taxon>
        <taxon>Bacillati</taxon>
        <taxon>Chloroflexota</taxon>
        <taxon>Anaerolineae</taxon>
        <taxon>Anaerolineales</taxon>
        <taxon>Anaerolineaceae</taxon>
        <taxon>Levilinea</taxon>
    </lineage>
</organism>
<sequence length="255" mass="27956">MMFEPTKLPLPVDASTPVAALTALHNPKPLLSLRQVVKVYPTRSGDITALKGIDAEFYRGEFVGIVGKSGAGKSTLTHMISGVDQVTSGEVWFEDTPVHTLSEDQKALWRGRHVGVVYQTFQLMPSLSLLDNILLPMEFCGTYQRGKSEERALELLRAVELEDHAFKKPSAISGGQQQRAAIARALANDPPLIVADEPTGNLDTATAETIFSLFETLAERGTTILIVSHDRSLEDRVSRLLTITDGELSEMRSLR</sequence>
<keyword evidence="4" id="KW-0067">ATP-binding</keyword>
<dbReference type="AlphaFoldDB" id="A0A0M8JPM0"/>
<gene>
    <name evidence="6" type="ORF">LSAC_03172</name>
</gene>
<dbReference type="Gene3D" id="3.40.50.300">
    <property type="entry name" value="P-loop containing nucleotide triphosphate hydrolases"/>
    <property type="match status" value="1"/>
</dbReference>
<dbReference type="FunFam" id="3.40.50.300:FF:000056">
    <property type="entry name" value="Cell division ATP-binding protein FtsE"/>
    <property type="match status" value="1"/>
</dbReference>
<protein>
    <submittedName>
        <fullName evidence="6">ABC-type antimicrobial peptide transport system, ATPase component</fullName>
    </submittedName>
</protein>
<comment type="similarity">
    <text evidence="1">Belongs to the ABC transporter superfamily.</text>
</comment>